<dbReference type="CDD" id="cd20299">
    <property type="entry name" value="cupin_YP766765-like"/>
    <property type="match status" value="1"/>
</dbReference>
<dbReference type="InterPro" id="IPR011051">
    <property type="entry name" value="RmlC_Cupin_sf"/>
</dbReference>
<dbReference type="AlphaFoldDB" id="A0A931B849"/>
<keyword evidence="3" id="KW-1185">Reference proteome</keyword>
<dbReference type="InterPro" id="IPR014710">
    <property type="entry name" value="RmlC-like_jellyroll"/>
</dbReference>
<reference evidence="2" key="1">
    <citation type="submission" date="2020-11" db="EMBL/GenBank/DDBJ databases">
        <title>Isolation and identification of active actinomycetes.</title>
        <authorList>
            <person name="Yu B."/>
        </authorList>
    </citation>
    <scope>NUCLEOTIDE SEQUENCE</scope>
    <source>
        <strain evidence="2">NEAU-YB345</strain>
    </source>
</reference>
<dbReference type="InterPro" id="IPR013096">
    <property type="entry name" value="Cupin_2"/>
</dbReference>
<comment type="caution">
    <text evidence="2">The sequence shown here is derived from an EMBL/GenBank/DDBJ whole genome shotgun (WGS) entry which is preliminary data.</text>
</comment>
<name>A0A931B849_9ACTN</name>
<accession>A0A931B849</accession>
<gene>
    <name evidence="2" type="ORF">I2501_20560</name>
</gene>
<sequence length="124" mass="13244">MPFIRSTEARPHEIHGARFLAYANPSTGSKELSAWRAEIPAHTAGTAHTVTKEEIIHLLDGRLAVTVDAERAELAPGDVLIVNAGSTLRVDNESDFAAAMWTCTSVGLEALLADGSRLAPPWAN</sequence>
<evidence type="ECO:0000259" key="1">
    <source>
        <dbReference type="Pfam" id="PF07883"/>
    </source>
</evidence>
<organism evidence="2 3">
    <name type="scientific">Streptacidiphilus fuscans</name>
    <dbReference type="NCBI Taxonomy" id="2789292"/>
    <lineage>
        <taxon>Bacteria</taxon>
        <taxon>Bacillati</taxon>
        <taxon>Actinomycetota</taxon>
        <taxon>Actinomycetes</taxon>
        <taxon>Kitasatosporales</taxon>
        <taxon>Streptomycetaceae</taxon>
        <taxon>Streptacidiphilus</taxon>
    </lineage>
</organism>
<feature type="domain" description="Cupin type-2" evidence="1">
    <location>
        <begin position="37"/>
        <end position="103"/>
    </location>
</feature>
<evidence type="ECO:0000313" key="2">
    <source>
        <dbReference type="EMBL" id="MBF9070422.1"/>
    </source>
</evidence>
<dbReference type="Gene3D" id="2.60.120.10">
    <property type="entry name" value="Jelly Rolls"/>
    <property type="match status" value="1"/>
</dbReference>
<protein>
    <submittedName>
        <fullName evidence="2">Cupin domain-containing protein</fullName>
    </submittedName>
</protein>
<evidence type="ECO:0000313" key="3">
    <source>
        <dbReference type="Proteomes" id="UP000657385"/>
    </source>
</evidence>
<proteinExistence type="predicted"/>
<dbReference type="RefSeq" id="WP_196195595.1">
    <property type="nucleotide sequence ID" value="NZ_JADPRT010000008.1"/>
</dbReference>
<dbReference type="EMBL" id="JADPRT010000008">
    <property type="protein sequence ID" value="MBF9070422.1"/>
    <property type="molecule type" value="Genomic_DNA"/>
</dbReference>
<dbReference type="Pfam" id="PF07883">
    <property type="entry name" value="Cupin_2"/>
    <property type="match status" value="1"/>
</dbReference>
<dbReference type="SUPFAM" id="SSF51182">
    <property type="entry name" value="RmlC-like cupins"/>
    <property type="match status" value="1"/>
</dbReference>
<dbReference type="Proteomes" id="UP000657385">
    <property type="component" value="Unassembled WGS sequence"/>
</dbReference>